<sequence>MAYFTTHSSISKACFCPRDLSESAAYSHQWNVLHTYRCRGLGQPCDILVSSMVLSRQHSRVLSYVADLVCTVSILFYAQTCLLASYLSTCFDYK</sequence>
<evidence type="ECO:0000313" key="2">
    <source>
        <dbReference type="Proteomes" id="UP000814140"/>
    </source>
</evidence>
<comment type="caution">
    <text evidence="1">The sequence shown here is derived from an EMBL/GenBank/DDBJ whole genome shotgun (WGS) entry which is preliminary data.</text>
</comment>
<protein>
    <submittedName>
        <fullName evidence="1">Uncharacterized protein</fullName>
    </submittedName>
</protein>
<reference evidence="1" key="2">
    <citation type="journal article" date="2022" name="New Phytol.">
        <title>Evolutionary transition to the ectomycorrhizal habit in the genomes of a hyperdiverse lineage of mushroom-forming fungi.</title>
        <authorList>
            <person name="Looney B."/>
            <person name="Miyauchi S."/>
            <person name="Morin E."/>
            <person name="Drula E."/>
            <person name="Courty P.E."/>
            <person name="Kohler A."/>
            <person name="Kuo A."/>
            <person name="LaButti K."/>
            <person name="Pangilinan J."/>
            <person name="Lipzen A."/>
            <person name="Riley R."/>
            <person name="Andreopoulos W."/>
            <person name="He G."/>
            <person name="Johnson J."/>
            <person name="Nolan M."/>
            <person name="Tritt A."/>
            <person name="Barry K.W."/>
            <person name="Grigoriev I.V."/>
            <person name="Nagy L.G."/>
            <person name="Hibbett D."/>
            <person name="Henrissat B."/>
            <person name="Matheny P.B."/>
            <person name="Labbe J."/>
            <person name="Martin F.M."/>
        </authorList>
    </citation>
    <scope>NUCLEOTIDE SEQUENCE</scope>
    <source>
        <strain evidence="1">HHB10654</strain>
    </source>
</reference>
<dbReference type="EMBL" id="MU277273">
    <property type="protein sequence ID" value="KAI0056027.1"/>
    <property type="molecule type" value="Genomic_DNA"/>
</dbReference>
<evidence type="ECO:0000313" key="1">
    <source>
        <dbReference type="EMBL" id="KAI0056027.1"/>
    </source>
</evidence>
<accession>A0ACB8SIG7</accession>
<name>A0ACB8SIG7_9AGAM</name>
<reference evidence="1" key="1">
    <citation type="submission" date="2021-03" db="EMBL/GenBank/DDBJ databases">
        <authorList>
            <consortium name="DOE Joint Genome Institute"/>
            <person name="Ahrendt S."/>
            <person name="Looney B.P."/>
            <person name="Miyauchi S."/>
            <person name="Morin E."/>
            <person name="Drula E."/>
            <person name="Courty P.E."/>
            <person name="Chicoki N."/>
            <person name="Fauchery L."/>
            <person name="Kohler A."/>
            <person name="Kuo A."/>
            <person name="Labutti K."/>
            <person name="Pangilinan J."/>
            <person name="Lipzen A."/>
            <person name="Riley R."/>
            <person name="Andreopoulos W."/>
            <person name="He G."/>
            <person name="Johnson J."/>
            <person name="Barry K.W."/>
            <person name="Grigoriev I.V."/>
            <person name="Nagy L."/>
            <person name="Hibbett D."/>
            <person name="Henrissat B."/>
            <person name="Matheny P.B."/>
            <person name="Labbe J."/>
            <person name="Martin F."/>
        </authorList>
    </citation>
    <scope>NUCLEOTIDE SEQUENCE</scope>
    <source>
        <strain evidence="1">HHB10654</strain>
    </source>
</reference>
<dbReference type="Proteomes" id="UP000814140">
    <property type="component" value="Unassembled WGS sequence"/>
</dbReference>
<keyword evidence="2" id="KW-1185">Reference proteome</keyword>
<proteinExistence type="predicted"/>
<gene>
    <name evidence="1" type="ORF">BV25DRAFT_1664969</name>
</gene>
<organism evidence="1 2">
    <name type="scientific">Artomyces pyxidatus</name>
    <dbReference type="NCBI Taxonomy" id="48021"/>
    <lineage>
        <taxon>Eukaryota</taxon>
        <taxon>Fungi</taxon>
        <taxon>Dikarya</taxon>
        <taxon>Basidiomycota</taxon>
        <taxon>Agaricomycotina</taxon>
        <taxon>Agaricomycetes</taxon>
        <taxon>Russulales</taxon>
        <taxon>Auriscalpiaceae</taxon>
        <taxon>Artomyces</taxon>
    </lineage>
</organism>